<dbReference type="InterPro" id="IPR043202">
    <property type="entry name" value="Band-7_stomatin-like"/>
</dbReference>
<name>A0A8S3RIE6_MYTED</name>
<evidence type="ECO:0000256" key="1">
    <source>
        <dbReference type="SAM" id="Phobius"/>
    </source>
</evidence>
<evidence type="ECO:0000313" key="4">
    <source>
        <dbReference type="Proteomes" id="UP000683360"/>
    </source>
</evidence>
<keyword evidence="1" id="KW-0472">Membrane</keyword>
<comment type="caution">
    <text evidence="3">The sequence shown here is derived from an EMBL/GenBank/DDBJ whole genome shotgun (WGS) entry which is preliminary data.</text>
</comment>
<keyword evidence="4" id="KW-1185">Reference proteome</keyword>
<dbReference type="PANTHER" id="PTHR10264:SF19">
    <property type="entry name" value="AT06885P-RELATED"/>
    <property type="match status" value="1"/>
</dbReference>
<accession>A0A8S3RIE6</accession>
<evidence type="ECO:0000259" key="2">
    <source>
        <dbReference type="SMART" id="SM00244"/>
    </source>
</evidence>
<reference evidence="3" key="1">
    <citation type="submission" date="2021-03" db="EMBL/GenBank/DDBJ databases">
        <authorList>
            <person name="Bekaert M."/>
        </authorList>
    </citation>
    <scope>NUCLEOTIDE SEQUENCE</scope>
</reference>
<keyword evidence="1" id="KW-0812">Transmembrane</keyword>
<evidence type="ECO:0000313" key="3">
    <source>
        <dbReference type="EMBL" id="CAG2204882.1"/>
    </source>
</evidence>
<dbReference type="InterPro" id="IPR001107">
    <property type="entry name" value="Band_7"/>
</dbReference>
<sequence length="361" mass="41356">MDGNRVKHSDNSQGDDGGIGCCGCILMGLSYVLVVLFFPVSLCMTIKIVQEYERAVIFRLGRVLPGGAKGPGMFFILPCLDEFKKVDLRTVSYDVPPQEQTGAVFRFKLTVVRRRELMFQESNSTKEIQMEIQECQAQPQPQNWSWSLEESNILIENISYYQSMIETIERAKSLGPVKLPKAPKRKVQDLFKEKLGKKKKQTITTPEELHTFLMSRKADLSKTISRQKFSFNIEGDPVKQLQEAYKHLGRHNAQGMLFNILFGDFLNALRDWFISAKVNTTWDTWLSTQIDISIPHARKLRQLSNLLKGFKGFLNINVSINDILSKQELIKQMLAIDQFATFWRQVDIIPADDELTPSQEV</sequence>
<feature type="domain" description="Band 7" evidence="2">
    <location>
        <begin position="44"/>
        <end position="195"/>
    </location>
</feature>
<dbReference type="OrthoDB" id="2105077at2759"/>
<feature type="transmembrane region" description="Helical" evidence="1">
    <location>
        <begin position="17"/>
        <end position="38"/>
    </location>
</feature>
<proteinExistence type="predicted"/>
<dbReference type="SMART" id="SM00244">
    <property type="entry name" value="PHB"/>
    <property type="match status" value="1"/>
</dbReference>
<dbReference type="AlphaFoldDB" id="A0A8S3RIE6"/>
<keyword evidence="1" id="KW-1133">Transmembrane helix</keyword>
<gene>
    <name evidence="3" type="ORF">MEDL_19277</name>
</gene>
<dbReference type="PANTHER" id="PTHR10264">
    <property type="entry name" value="BAND 7 PROTEIN-RELATED"/>
    <property type="match status" value="1"/>
</dbReference>
<organism evidence="3 4">
    <name type="scientific">Mytilus edulis</name>
    <name type="common">Blue mussel</name>
    <dbReference type="NCBI Taxonomy" id="6550"/>
    <lineage>
        <taxon>Eukaryota</taxon>
        <taxon>Metazoa</taxon>
        <taxon>Spiralia</taxon>
        <taxon>Lophotrochozoa</taxon>
        <taxon>Mollusca</taxon>
        <taxon>Bivalvia</taxon>
        <taxon>Autobranchia</taxon>
        <taxon>Pteriomorphia</taxon>
        <taxon>Mytilida</taxon>
        <taxon>Mytiloidea</taxon>
        <taxon>Mytilidae</taxon>
        <taxon>Mytilinae</taxon>
        <taxon>Mytilus</taxon>
    </lineage>
</organism>
<dbReference type="Proteomes" id="UP000683360">
    <property type="component" value="Unassembled WGS sequence"/>
</dbReference>
<dbReference type="EMBL" id="CAJPWZ010000984">
    <property type="protein sequence ID" value="CAG2204882.1"/>
    <property type="molecule type" value="Genomic_DNA"/>
</dbReference>
<dbReference type="GO" id="GO:0005886">
    <property type="term" value="C:plasma membrane"/>
    <property type="evidence" value="ECO:0007669"/>
    <property type="project" value="InterPro"/>
</dbReference>
<protein>
    <submittedName>
        <fullName evidence="3">STOM</fullName>
    </submittedName>
</protein>